<reference evidence="5" key="1">
    <citation type="journal article" date="2006" name="PLoS Biol.">
        <title>Macronuclear genome sequence of the ciliate Tetrahymena thermophila, a model eukaryote.</title>
        <authorList>
            <person name="Eisen J.A."/>
            <person name="Coyne R.S."/>
            <person name="Wu M."/>
            <person name="Wu D."/>
            <person name="Thiagarajan M."/>
            <person name="Wortman J.R."/>
            <person name="Badger J.H."/>
            <person name="Ren Q."/>
            <person name="Amedeo P."/>
            <person name="Jones K.M."/>
            <person name="Tallon L.J."/>
            <person name="Delcher A.L."/>
            <person name="Salzberg S.L."/>
            <person name="Silva J.C."/>
            <person name="Haas B.J."/>
            <person name="Majoros W.H."/>
            <person name="Farzad M."/>
            <person name="Carlton J.M."/>
            <person name="Smith R.K. Jr."/>
            <person name="Garg J."/>
            <person name="Pearlman R.E."/>
            <person name="Karrer K.M."/>
            <person name="Sun L."/>
            <person name="Manning G."/>
            <person name="Elde N.C."/>
            <person name="Turkewitz A.P."/>
            <person name="Asai D.J."/>
            <person name="Wilkes D.E."/>
            <person name="Wang Y."/>
            <person name="Cai H."/>
            <person name="Collins K."/>
            <person name="Stewart B.A."/>
            <person name="Lee S.R."/>
            <person name="Wilamowska K."/>
            <person name="Weinberg Z."/>
            <person name="Ruzzo W.L."/>
            <person name="Wloga D."/>
            <person name="Gaertig J."/>
            <person name="Frankel J."/>
            <person name="Tsao C.-C."/>
            <person name="Gorovsky M.A."/>
            <person name="Keeling P.J."/>
            <person name="Waller R.F."/>
            <person name="Patron N.J."/>
            <person name="Cherry J.M."/>
            <person name="Stover N.A."/>
            <person name="Krieger C.J."/>
            <person name="del Toro C."/>
            <person name="Ryder H.F."/>
            <person name="Williamson S.C."/>
            <person name="Barbeau R.A."/>
            <person name="Hamilton E.P."/>
            <person name="Orias E."/>
        </authorList>
    </citation>
    <scope>NUCLEOTIDE SEQUENCE [LARGE SCALE GENOMIC DNA]</scope>
    <source>
        <strain evidence="5">SB210</strain>
    </source>
</reference>
<evidence type="ECO:0000313" key="5">
    <source>
        <dbReference type="Proteomes" id="UP000009168"/>
    </source>
</evidence>
<dbReference type="PROSITE" id="PS50005">
    <property type="entry name" value="TPR"/>
    <property type="match status" value="2"/>
</dbReference>
<dbReference type="AlphaFoldDB" id="Q23EA5"/>
<keyword evidence="5" id="KW-1185">Reference proteome</keyword>
<organism evidence="4 5">
    <name type="scientific">Tetrahymena thermophila (strain SB210)</name>
    <dbReference type="NCBI Taxonomy" id="312017"/>
    <lineage>
        <taxon>Eukaryota</taxon>
        <taxon>Sar</taxon>
        <taxon>Alveolata</taxon>
        <taxon>Ciliophora</taxon>
        <taxon>Intramacronucleata</taxon>
        <taxon>Oligohymenophorea</taxon>
        <taxon>Hymenostomatida</taxon>
        <taxon>Tetrahymenina</taxon>
        <taxon>Tetrahymenidae</taxon>
        <taxon>Tetrahymena</taxon>
    </lineage>
</organism>
<evidence type="ECO:0000256" key="2">
    <source>
        <dbReference type="ARBA" id="ARBA00022803"/>
    </source>
</evidence>
<dbReference type="InterPro" id="IPR019734">
    <property type="entry name" value="TPR_rpt"/>
</dbReference>
<dbReference type="HOGENOM" id="CLU_059672_0_0_1"/>
<dbReference type="GeneID" id="7839533"/>
<name>Q23EA5_TETTS</name>
<dbReference type="InterPro" id="IPR051685">
    <property type="entry name" value="Ycf3/AcsC/BcsC/TPR_MFPF"/>
</dbReference>
<accession>Q23EA5</accession>
<protein>
    <submittedName>
        <fullName evidence="4">Tetratricopeptide repeat protein</fullName>
    </submittedName>
</protein>
<dbReference type="OrthoDB" id="309339at2759"/>
<dbReference type="PANTHER" id="PTHR44943">
    <property type="entry name" value="CELLULOSE SYNTHASE OPERON PROTEIN C"/>
    <property type="match status" value="1"/>
</dbReference>
<gene>
    <name evidence="4" type="ORF">TTHERM_00717730</name>
</gene>
<dbReference type="SMART" id="SM00028">
    <property type="entry name" value="TPR"/>
    <property type="match status" value="4"/>
</dbReference>
<dbReference type="SUPFAM" id="SSF48452">
    <property type="entry name" value="TPR-like"/>
    <property type="match status" value="2"/>
</dbReference>
<dbReference type="InParanoid" id="Q23EA5"/>
<dbReference type="PANTHER" id="PTHR44943:SF8">
    <property type="entry name" value="TPR REPEAT-CONTAINING PROTEIN MJ0263"/>
    <property type="match status" value="1"/>
</dbReference>
<dbReference type="Pfam" id="PF13431">
    <property type="entry name" value="TPR_17"/>
    <property type="match status" value="1"/>
</dbReference>
<sequence>MNQEFINNSIFTFFYEKKQENFRGSLDDIEKQIDKILQLQPKNIRSLLIKAQILYKYKLQFDEALRILQIVIQIDKINIDARLDIIQICILKKLKNIQQQQFLLDECFQLDNLYWRNLYIQCIFFFHQEKVDDVFNIAKQQIDLMPYNYWLMAQMAQIYSDRKMGTDLEESKQIVDKIMKEEEKDFEIMIRLAYTYINLQENELTEQLLTKALELNPNSTKAYNNYGYLLRVNKDYQKSIDMCQKAIILDSNYLDAIYNAACSYFNLQDYENSVKLFKKCTQINRQKLNSYQELAYIYMELIKEENSASYYLSKFPKQFPNDEYGNNLYVLHQFRQFIENKPIDLEQAEYTQFSNINRIKKKGSCYPFITYKNSQSTLNYLYNE</sequence>
<dbReference type="InterPro" id="IPR011990">
    <property type="entry name" value="TPR-like_helical_dom_sf"/>
</dbReference>
<feature type="repeat" description="TPR" evidence="3">
    <location>
        <begin position="220"/>
        <end position="253"/>
    </location>
</feature>
<dbReference type="EMBL" id="GG662649">
    <property type="protein sequence ID" value="EAR94848.1"/>
    <property type="molecule type" value="Genomic_DNA"/>
</dbReference>
<dbReference type="RefSeq" id="XP_001015093.1">
    <property type="nucleotide sequence ID" value="XM_001015093.1"/>
</dbReference>
<evidence type="ECO:0000256" key="3">
    <source>
        <dbReference type="PROSITE-ProRule" id="PRU00339"/>
    </source>
</evidence>
<dbReference type="KEGG" id="tet:TTHERM_00717730"/>
<proteinExistence type="predicted"/>
<feature type="repeat" description="TPR" evidence="3">
    <location>
        <begin position="186"/>
        <end position="219"/>
    </location>
</feature>
<dbReference type="Proteomes" id="UP000009168">
    <property type="component" value="Unassembled WGS sequence"/>
</dbReference>
<evidence type="ECO:0000256" key="1">
    <source>
        <dbReference type="ARBA" id="ARBA00022737"/>
    </source>
</evidence>
<keyword evidence="1" id="KW-0677">Repeat</keyword>
<evidence type="ECO:0000313" key="4">
    <source>
        <dbReference type="EMBL" id="EAR94848.1"/>
    </source>
</evidence>
<keyword evidence="2 3" id="KW-0802">TPR repeat</keyword>
<dbReference type="Gene3D" id="1.25.40.10">
    <property type="entry name" value="Tetratricopeptide repeat domain"/>
    <property type="match status" value="2"/>
</dbReference>
<dbReference type="Pfam" id="PF13181">
    <property type="entry name" value="TPR_8"/>
    <property type="match status" value="1"/>
</dbReference>